<evidence type="ECO:0000259" key="1">
    <source>
        <dbReference type="Pfam" id="PF21787"/>
    </source>
</evidence>
<dbReference type="AlphaFoldDB" id="A0A9J6DC87"/>
<accession>A0A9J6DC87</accession>
<organism evidence="2 3">
    <name type="scientific">Rhipicephalus microplus</name>
    <name type="common">Cattle tick</name>
    <name type="synonym">Boophilus microplus</name>
    <dbReference type="NCBI Taxonomy" id="6941"/>
    <lineage>
        <taxon>Eukaryota</taxon>
        <taxon>Metazoa</taxon>
        <taxon>Ecdysozoa</taxon>
        <taxon>Arthropoda</taxon>
        <taxon>Chelicerata</taxon>
        <taxon>Arachnida</taxon>
        <taxon>Acari</taxon>
        <taxon>Parasitiformes</taxon>
        <taxon>Ixodida</taxon>
        <taxon>Ixodoidea</taxon>
        <taxon>Ixodidae</taxon>
        <taxon>Rhipicephalinae</taxon>
        <taxon>Rhipicephalus</taxon>
        <taxon>Boophilus</taxon>
    </lineage>
</organism>
<dbReference type="EMBL" id="JABSTU010000010">
    <property type="protein sequence ID" value="KAH8019611.1"/>
    <property type="molecule type" value="Genomic_DNA"/>
</dbReference>
<evidence type="ECO:0000313" key="2">
    <source>
        <dbReference type="EMBL" id="KAH8019611.1"/>
    </source>
</evidence>
<dbReference type="Proteomes" id="UP000821866">
    <property type="component" value="Chromosome 8"/>
</dbReference>
<evidence type="ECO:0000313" key="3">
    <source>
        <dbReference type="Proteomes" id="UP000821866"/>
    </source>
</evidence>
<proteinExistence type="predicted"/>
<comment type="caution">
    <text evidence="2">The sequence shown here is derived from an EMBL/GenBank/DDBJ whole genome shotgun (WGS) entry which is preliminary data.</text>
</comment>
<sequence>MKALRRKAIHATLKREKARQDILLMKKQLRTLSDSKINEVLQILPSKQQLVFKTAFMAANAKSKLGRRYDQEWLMTCLLLQISSSKAYSLISDMQLLPLPTKARLRQIISGIPCKYGYNQVALRCIEEHLNYKSHLRRCGVLLVDEIKLKQAVAFNKASYKMDGFVDYGDEQATGMDQLADHGLVLMYVPLFEDWVQSIATFAAKGAAPGNVLSEIVISAVIQLHKHGASVLVIISDGAGNNRFM</sequence>
<protein>
    <recommendedName>
        <fullName evidence="1">Transposable element P transposase-like RNase H domain-containing protein</fullName>
    </recommendedName>
</protein>
<dbReference type="InterPro" id="IPR048365">
    <property type="entry name" value="TNP-like_RNaseH_N"/>
</dbReference>
<dbReference type="Pfam" id="PF21787">
    <property type="entry name" value="TNP-like_RNaseH_N"/>
    <property type="match status" value="1"/>
</dbReference>
<keyword evidence="3" id="KW-1185">Reference proteome</keyword>
<gene>
    <name evidence="2" type="ORF">HPB51_020310</name>
</gene>
<reference evidence="2" key="2">
    <citation type="submission" date="2021-09" db="EMBL/GenBank/DDBJ databases">
        <authorList>
            <person name="Jia N."/>
            <person name="Wang J."/>
            <person name="Shi W."/>
            <person name="Du L."/>
            <person name="Sun Y."/>
            <person name="Zhan W."/>
            <person name="Jiang J."/>
            <person name="Wang Q."/>
            <person name="Zhang B."/>
            <person name="Ji P."/>
            <person name="Sakyi L.B."/>
            <person name="Cui X."/>
            <person name="Yuan T."/>
            <person name="Jiang B."/>
            <person name="Yang W."/>
            <person name="Lam T.T.-Y."/>
            <person name="Chang Q."/>
            <person name="Ding S."/>
            <person name="Wang X."/>
            <person name="Zhu J."/>
            <person name="Ruan X."/>
            <person name="Zhao L."/>
            <person name="Wei J."/>
            <person name="Que T."/>
            <person name="Du C."/>
            <person name="Cheng J."/>
            <person name="Dai P."/>
            <person name="Han X."/>
            <person name="Huang E."/>
            <person name="Gao Y."/>
            <person name="Liu J."/>
            <person name="Shao H."/>
            <person name="Ye R."/>
            <person name="Li L."/>
            <person name="Wei W."/>
            <person name="Wang X."/>
            <person name="Wang C."/>
            <person name="Huo Q."/>
            <person name="Li W."/>
            <person name="Guo W."/>
            <person name="Chen H."/>
            <person name="Chen S."/>
            <person name="Zhou L."/>
            <person name="Zhou L."/>
            <person name="Ni X."/>
            <person name="Tian J."/>
            <person name="Zhou Y."/>
            <person name="Sheng Y."/>
            <person name="Liu T."/>
            <person name="Pan Y."/>
            <person name="Xia L."/>
            <person name="Li J."/>
            <person name="Zhao F."/>
            <person name="Cao W."/>
        </authorList>
    </citation>
    <scope>NUCLEOTIDE SEQUENCE</scope>
    <source>
        <strain evidence="2">Rmic-2018</strain>
        <tissue evidence="2">Larvae</tissue>
    </source>
</reference>
<reference evidence="2" key="1">
    <citation type="journal article" date="2020" name="Cell">
        <title>Large-Scale Comparative Analyses of Tick Genomes Elucidate Their Genetic Diversity and Vector Capacities.</title>
        <authorList>
            <consortium name="Tick Genome and Microbiome Consortium (TIGMIC)"/>
            <person name="Jia N."/>
            <person name="Wang J."/>
            <person name="Shi W."/>
            <person name="Du L."/>
            <person name="Sun Y."/>
            <person name="Zhan W."/>
            <person name="Jiang J.F."/>
            <person name="Wang Q."/>
            <person name="Zhang B."/>
            <person name="Ji P."/>
            <person name="Bell-Sakyi L."/>
            <person name="Cui X.M."/>
            <person name="Yuan T.T."/>
            <person name="Jiang B.G."/>
            <person name="Yang W.F."/>
            <person name="Lam T.T."/>
            <person name="Chang Q.C."/>
            <person name="Ding S.J."/>
            <person name="Wang X.J."/>
            <person name="Zhu J.G."/>
            <person name="Ruan X.D."/>
            <person name="Zhao L."/>
            <person name="Wei J.T."/>
            <person name="Ye R.Z."/>
            <person name="Que T.C."/>
            <person name="Du C.H."/>
            <person name="Zhou Y.H."/>
            <person name="Cheng J.X."/>
            <person name="Dai P.F."/>
            <person name="Guo W.B."/>
            <person name="Han X.H."/>
            <person name="Huang E.J."/>
            <person name="Li L.F."/>
            <person name="Wei W."/>
            <person name="Gao Y.C."/>
            <person name="Liu J.Z."/>
            <person name="Shao H.Z."/>
            <person name="Wang X."/>
            <person name="Wang C.C."/>
            <person name="Yang T.C."/>
            <person name="Huo Q.B."/>
            <person name="Li W."/>
            <person name="Chen H.Y."/>
            <person name="Chen S.E."/>
            <person name="Zhou L.G."/>
            <person name="Ni X.B."/>
            <person name="Tian J.H."/>
            <person name="Sheng Y."/>
            <person name="Liu T."/>
            <person name="Pan Y.S."/>
            <person name="Xia L.Y."/>
            <person name="Li J."/>
            <person name="Zhao F."/>
            <person name="Cao W.C."/>
        </authorList>
    </citation>
    <scope>NUCLEOTIDE SEQUENCE</scope>
    <source>
        <strain evidence="2">Rmic-2018</strain>
    </source>
</reference>
<feature type="domain" description="Transposable element P transposase-like RNase H" evidence="1">
    <location>
        <begin position="114"/>
        <end position="244"/>
    </location>
</feature>
<name>A0A9J6DC87_RHIMP</name>